<proteinExistence type="predicted"/>
<protein>
    <recommendedName>
        <fullName evidence="2">IrrE N-terminal-like domain-containing protein</fullName>
    </recommendedName>
</protein>
<organism evidence="1">
    <name type="scientific">Siphoviridae sp. ctABi4</name>
    <dbReference type="NCBI Taxonomy" id="2823566"/>
    <lineage>
        <taxon>Viruses</taxon>
        <taxon>Duplodnaviria</taxon>
        <taxon>Heunggongvirae</taxon>
        <taxon>Uroviricota</taxon>
        <taxon>Caudoviricetes</taxon>
    </lineage>
</organism>
<evidence type="ECO:0000313" key="1">
    <source>
        <dbReference type="EMBL" id="DAD68650.1"/>
    </source>
</evidence>
<dbReference type="EMBL" id="BK014705">
    <property type="protein sequence ID" value="DAD68650.1"/>
    <property type="molecule type" value="Genomic_DNA"/>
</dbReference>
<sequence length="72" mass="8288">MGKIFIRGLELPLTVRGVTVLDEDGNYNVYINILLSYDTQQKAAKHELKHITSEHFYDYEPVVHNELEANAI</sequence>
<accession>A0A8S5LFF0</accession>
<evidence type="ECO:0008006" key="2">
    <source>
        <dbReference type="Google" id="ProtNLM"/>
    </source>
</evidence>
<name>A0A8S5LFF0_9CAUD</name>
<reference evidence="1" key="1">
    <citation type="journal article" date="2021" name="Proc. Natl. Acad. Sci. U.S.A.">
        <title>A Catalog of Tens of Thousands of Viruses from Human Metagenomes Reveals Hidden Associations with Chronic Diseases.</title>
        <authorList>
            <person name="Tisza M.J."/>
            <person name="Buck C.B."/>
        </authorList>
    </citation>
    <scope>NUCLEOTIDE SEQUENCE</scope>
    <source>
        <strain evidence="1">CtABi4</strain>
    </source>
</reference>